<dbReference type="CDD" id="cd01949">
    <property type="entry name" value="GGDEF"/>
    <property type="match status" value="1"/>
</dbReference>
<sequence>MSATVTASARLQAAKSLLKTLPLSLFFWPLVCAALIAGIWLLTSVRITNERAIAEADIFNEASAYSKAYAEQLDRTISQIEQLTLSLQYQWMKNAAAVSLEEQLLYGIFPRTGKIYVSILDKSSRAVTSTLPGPPLEAGKTEYFRFHRTYSDSRLRVDTALIEGKRAGTPILRFTRRLDHEDGTFSGVVVVGIEPNYLASFNDENSLGPRDFISIRHENGTLFVSEKGKDIRGRGQVHVAPPDFRTVYGISRIAGSAFKDKEARIFAWQKQKNYPLYSYAGLAESSHLAMHLQTARNYRSIATISSIALFLFCAFGMFLSLRLARRKIQAEKVRRTFNLAIDAAREGFYMVRPLYGDSGKLIDFVVEDCNERGAELVGISKEGLIGLPVSRMPLKELRDHSFGILSKAMQDGFYEEEISLPPKSNGYVPWLYRRCIRSDDGGIAVIVRNISETKRHERMLLSMANTDSLTDLPNRHWLLDSLPSALKKAQETNSLLAILFIDLDGFKDINDSLGHSAGDKLLKAVALRLKSLLRPNDYVVRLGGDEFTVIVTDVASYAEIAQVALRINQSFVLPFQVSAHHGVINASIGIGVYPHDGASTEELLQKADIAMYAAKEERKGTFRFYDDQLFDRLTSRLKKEDELAKAISDDQFVIYYQPRVHACSGELAGLEALVRWNHPERGIVPPDEFIPLAESTGAIISIGATVIEKVCAQLAQWQASGVAVVPVSVNISARQFNTGGIDRLIASLLEQHRLRPELLEVELTESTMMNESSDIASQVATINAMGIRMHVDDFGTGYSSLARLQEFNLHVLKIDRAFTSRLGQSKSGEVLFKSIVSMGKALSMRITAEGVETAEQLRVLQALGCDEIQGYFISRPLPAAEILPLIQKRFLFETRAYSVNA</sequence>
<dbReference type="InterPro" id="IPR043128">
    <property type="entry name" value="Rev_trsase/Diguanyl_cyclase"/>
</dbReference>
<dbReference type="InterPro" id="IPR001633">
    <property type="entry name" value="EAL_dom"/>
</dbReference>
<accession>A0ABU1BNF8</accession>
<dbReference type="SMART" id="SM00267">
    <property type="entry name" value="GGDEF"/>
    <property type="match status" value="1"/>
</dbReference>
<reference evidence="4 5" key="1">
    <citation type="submission" date="2023-08" db="EMBL/GenBank/DDBJ databases">
        <title>Oxalobacteraceae gen .nov., isolated from river sludge outside the plant.</title>
        <authorList>
            <person name="Zhao S.Y."/>
        </authorList>
    </citation>
    <scope>NUCLEOTIDE SEQUENCE [LARGE SCALE GENOMIC DNA]</scope>
    <source>
        <strain evidence="4 5">R-40</strain>
    </source>
</reference>
<evidence type="ECO:0000256" key="1">
    <source>
        <dbReference type="SAM" id="Phobius"/>
    </source>
</evidence>
<dbReference type="InterPro" id="IPR035919">
    <property type="entry name" value="EAL_sf"/>
</dbReference>
<dbReference type="EMBL" id="JAUYVH010000002">
    <property type="protein sequence ID" value="MDQ9169639.1"/>
    <property type="molecule type" value="Genomic_DNA"/>
</dbReference>
<dbReference type="Gene3D" id="3.20.20.450">
    <property type="entry name" value="EAL domain"/>
    <property type="match status" value="1"/>
</dbReference>
<dbReference type="InterPro" id="IPR052155">
    <property type="entry name" value="Biofilm_reg_signaling"/>
</dbReference>
<evidence type="ECO:0000313" key="5">
    <source>
        <dbReference type="Proteomes" id="UP001225596"/>
    </source>
</evidence>
<dbReference type="Proteomes" id="UP001225596">
    <property type="component" value="Unassembled WGS sequence"/>
</dbReference>
<dbReference type="PANTHER" id="PTHR44757:SF2">
    <property type="entry name" value="BIOFILM ARCHITECTURE MAINTENANCE PROTEIN MBAA"/>
    <property type="match status" value="1"/>
</dbReference>
<proteinExistence type="predicted"/>
<dbReference type="SUPFAM" id="SSF55785">
    <property type="entry name" value="PYP-like sensor domain (PAS domain)"/>
    <property type="match status" value="1"/>
</dbReference>
<dbReference type="CDD" id="cd12914">
    <property type="entry name" value="PDC1_DGC_like"/>
    <property type="match status" value="1"/>
</dbReference>
<dbReference type="RefSeq" id="WP_338435576.1">
    <property type="nucleotide sequence ID" value="NZ_JAUYVH010000002.1"/>
</dbReference>
<dbReference type="NCBIfam" id="TIGR00254">
    <property type="entry name" value="GGDEF"/>
    <property type="match status" value="1"/>
</dbReference>
<organism evidence="4 5">
    <name type="scientific">Keguizhuia sedimenti</name>
    <dbReference type="NCBI Taxonomy" id="3064264"/>
    <lineage>
        <taxon>Bacteria</taxon>
        <taxon>Pseudomonadati</taxon>
        <taxon>Pseudomonadota</taxon>
        <taxon>Betaproteobacteria</taxon>
        <taxon>Burkholderiales</taxon>
        <taxon>Oxalobacteraceae</taxon>
        <taxon>Keguizhuia</taxon>
    </lineage>
</organism>
<dbReference type="SUPFAM" id="SSF55073">
    <property type="entry name" value="Nucleotide cyclase"/>
    <property type="match status" value="1"/>
</dbReference>
<name>A0ABU1BNF8_9BURK</name>
<comment type="caution">
    <text evidence="4">The sequence shown here is derived from an EMBL/GenBank/DDBJ whole genome shotgun (WGS) entry which is preliminary data.</text>
</comment>
<keyword evidence="1" id="KW-0472">Membrane</keyword>
<dbReference type="CDD" id="cd01948">
    <property type="entry name" value="EAL"/>
    <property type="match status" value="1"/>
</dbReference>
<dbReference type="PANTHER" id="PTHR44757">
    <property type="entry name" value="DIGUANYLATE CYCLASE DGCP"/>
    <property type="match status" value="1"/>
</dbReference>
<dbReference type="PROSITE" id="PS50887">
    <property type="entry name" value="GGDEF"/>
    <property type="match status" value="1"/>
</dbReference>
<gene>
    <name evidence="4" type="ORF">Q8A64_04355</name>
</gene>
<dbReference type="Pfam" id="PF00990">
    <property type="entry name" value="GGDEF"/>
    <property type="match status" value="1"/>
</dbReference>
<dbReference type="Gene3D" id="3.30.450.20">
    <property type="entry name" value="PAS domain"/>
    <property type="match status" value="2"/>
</dbReference>
<feature type="transmembrane region" description="Helical" evidence="1">
    <location>
        <begin position="21"/>
        <end position="42"/>
    </location>
</feature>
<dbReference type="SUPFAM" id="SSF141868">
    <property type="entry name" value="EAL domain-like"/>
    <property type="match status" value="1"/>
</dbReference>
<keyword evidence="5" id="KW-1185">Reference proteome</keyword>
<evidence type="ECO:0000259" key="3">
    <source>
        <dbReference type="PROSITE" id="PS50887"/>
    </source>
</evidence>
<dbReference type="SMART" id="SM00052">
    <property type="entry name" value="EAL"/>
    <property type="match status" value="1"/>
</dbReference>
<dbReference type="InterPro" id="IPR029787">
    <property type="entry name" value="Nucleotide_cyclase"/>
</dbReference>
<dbReference type="InterPro" id="IPR035965">
    <property type="entry name" value="PAS-like_dom_sf"/>
</dbReference>
<keyword evidence="1" id="KW-1133">Transmembrane helix</keyword>
<dbReference type="PROSITE" id="PS50883">
    <property type="entry name" value="EAL"/>
    <property type="match status" value="1"/>
</dbReference>
<protein>
    <submittedName>
        <fullName evidence="4">EAL domain-containing protein</fullName>
    </submittedName>
</protein>
<evidence type="ECO:0000313" key="4">
    <source>
        <dbReference type="EMBL" id="MDQ9169639.1"/>
    </source>
</evidence>
<dbReference type="Gene3D" id="3.30.70.270">
    <property type="match status" value="1"/>
</dbReference>
<evidence type="ECO:0000259" key="2">
    <source>
        <dbReference type="PROSITE" id="PS50883"/>
    </source>
</evidence>
<dbReference type="InterPro" id="IPR000160">
    <property type="entry name" value="GGDEF_dom"/>
</dbReference>
<dbReference type="Pfam" id="PF00563">
    <property type="entry name" value="EAL"/>
    <property type="match status" value="1"/>
</dbReference>
<feature type="transmembrane region" description="Helical" evidence="1">
    <location>
        <begin position="301"/>
        <end position="324"/>
    </location>
</feature>
<feature type="domain" description="EAL" evidence="2">
    <location>
        <begin position="636"/>
        <end position="890"/>
    </location>
</feature>
<keyword evidence="1" id="KW-0812">Transmembrane</keyword>
<feature type="domain" description="GGDEF" evidence="3">
    <location>
        <begin position="494"/>
        <end position="627"/>
    </location>
</feature>